<feature type="non-terminal residue" evidence="2">
    <location>
        <position position="106"/>
    </location>
</feature>
<dbReference type="EMBL" id="JAMKFB020000022">
    <property type="protein sequence ID" value="KAL0159232.1"/>
    <property type="molecule type" value="Genomic_DNA"/>
</dbReference>
<proteinExistence type="predicted"/>
<name>A0ABD0NC76_CIRMR</name>
<accession>A0ABD0NC76</accession>
<reference evidence="2 3" key="1">
    <citation type="submission" date="2024-05" db="EMBL/GenBank/DDBJ databases">
        <title>Genome sequencing and assembly of Indian major carp, Cirrhinus mrigala (Hamilton, 1822).</title>
        <authorList>
            <person name="Mohindra V."/>
            <person name="Chowdhury L.M."/>
            <person name="Lal K."/>
            <person name="Jena J.K."/>
        </authorList>
    </citation>
    <scope>NUCLEOTIDE SEQUENCE [LARGE SCALE GENOMIC DNA]</scope>
    <source>
        <strain evidence="2">CM1030</strain>
        <tissue evidence="2">Blood</tissue>
    </source>
</reference>
<comment type="caution">
    <text evidence="2">The sequence shown here is derived from an EMBL/GenBank/DDBJ whole genome shotgun (WGS) entry which is preliminary data.</text>
</comment>
<keyword evidence="3" id="KW-1185">Reference proteome</keyword>
<dbReference type="InterPro" id="IPR041588">
    <property type="entry name" value="Integrase_H2C2"/>
</dbReference>
<organism evidence="2 3">
    <name type="scientific">Cirrhinus mrigala</name>
    <name type="common">Mrigala</name>
    <dbReference type="NCBI Taxonomy" id="683832"/>
    <lineage>
        <taxon>Eukaryota</taxon>
        <taxon>Metazoa</taxon>
        <taxon>Chordata</taxon>
        <taxon>Craniata</taxon>
        <taxon>Vertebrata</taxon>
        <taxon>Euteleostomi</taxon>
        <taxon>Actinopterygii</taxon>
        <taxon>Neopterygii</taxon>
        <taxon>Teleostei</taxon>
        <taxon>Ostariophysi</taxon>
        <taxon>Cypriniformes</taxon>
        <taxon>Cyprinidae</taxon>
        <taxon>Labeoninae</taxon>
        <taxon>Labeonini</taxon>
        <taxon>Cirrhinus</taxon>
    </lineage>
</organism>
<dbReference type="AlphaFoldDB" id="A0ABD0NC76"/>
<evidence type="ECO:0000313" key="2">
    <source>
        <dbReference type="EMBL" id="KAL0159232.1"/>
    </source>
</evidence>
<feature type="domain" description="Integrase zinc-binding" evidence="1">
    <location>
        <begin position="67"/>
        <end position="106"/>
    </location>
</feature>
<dbReference type="Proteomes" id="UP001529510">
    <property type="component" value="Unassembled WGS sequence"/>
</dbReference>
<evidence type="ECO:0000313" key="3">
    <source>
        <dbReference type="Proteomes" id="UP001529510"/>
    </source>
</evidence>
<protein>
    <recommendedName>
        <fullName evidence="1">Integrase zinc-binding domain-containing protein</fullName>
    </recommendedName>
</protein>
<dbReference type="Pfam" id="PF17921">
    <property type="entry name" value="Integrase_H2C2"/>
    <property type="match status" value="1"/>
</dbReference>
<dbReference type="Gene3D" id="1.10.340.70">
    <property type="match status" value="1"/>
</dbReference>
<evidence type="ECO:0000259" key="1">
    <source>
        <dbReference type="Pfam" id="PF17921"/>
    </source>
</evidence>
<feature type="non-terminal residue" evidence="2">
    <location>
        <position position="1"/>
    </location>
</feature>
<sequence length="106" mass="11661">PRIVKADALSRLHSLEEVNEEPEPFIFKEFIVSAIQWNPNPETSSNASTATVPGCPPGLQYGSRAQHTPLIHSAHSSLGTGHPGANSTLSLLKDCFWWLNMVRDVR</sequence>
<gene>
    <name evidence="2" type="ORF">M9458_042957</name>
</gene>